<organism evidence="1">
    <name type="scientific">Ovis aries</name>
    <name type="common">Sheep</name>
    <dbReference type="NCBI Taxonomy" id="9940"/>
    <lineage>
        <taxon>Eukaryota</taxon>
        <taxon>Metazoa</taxon>
        <taxon>Chordata</taxon>
        <taxon>Craniata</taxon>
        <taxon>Vertebrata</taxon>
        <taxon>Euteleostomi</taxon>
        <taxon>Mammalia</taxon>
        <taxon>Eutheria</taxon>
        <taxon>Laurasiatheria</taxon>
        <taxon>Artiodactyla</taxon>
        <taxon>Ruminantia</taxon>
        <taxon>Pecora</taxon>
        <taxon>Bovidae</taxon>
        <taxon>Caprinae</taxon>
        <taxon>Ovis</taxon>
    </lineage>
</organism>
<evidence type="ECO:0000313" key="1">
    <source>
        <dbReference type="Ensembl" id="ENSOARP00020039763.1"/>
    </source>
</evidence>
<proteinExistence type="predicted"/>
<sequence>RGCGEKGTLKHCWWECKLVQLLWRTEQRFLRKLKIELPLRSSNRTPEHISRENQNLKIICTPMFTATPFTIAKTQKRPKCPSTDEWMKKM</sequence>
<accession>A0AC11D3M1</accession>
<reference evidence="1" key="3">
    <citation type="submission" date="2025-09" db="UniProtKB">
        <authorList>
            <consortium name="Ensembl"/>
        </authorList>
    </citation>
    <scope>IDENTIFICATION</scope>
</reference>
<protein>
    <submittedName>
        <fullName evidence="1">Uncharacterized protein</fullName>
    </submittedName>
</protein>
<reference evidence="1" key="2">
    <citation type="submission" date="2025-08" db="UniProtKB">
        <authorList>
            <consortium name="Ensembl"/>
        </authorList>
    </citation>
    <scope>IDENTIFICATION</scope>
</reference>
<dbReference type="Ensembl" id="ENSOART00020059707.1">
    <property type="protein sequence ID" value="ENSOARP00020039763.1"/>
    <property type="gene ID" value="ENSOARG00020036865.1"/>
</dbReference>
<name>A0AC11D3M1_SHEEP</name>
<reference evidence="1" key="1">
    <citation type="submission" date="2020-11" db="EMBL/GenBank/DDBJ databases">
        <authorList>
            <person name="Davenport K.M."/>
            <person name="Bickhart D.M."/>
            <person name="Smith T.P.L."/>
            <person name="Murdoch B.M."/>
            <person name="Rosen B.D."/>
        </authorList>
    </citation>
    <scope>NUCLEOTIDE SEQUENCE [LARGE SCALE GENOMIC DNA]</scope>
    <source>
        <strain evidence="1">OAR_USU_Benz2616</strain>
    </source>
</reference>